<dbReference type="PANTHER" id="PTHR43214">
    <property type="entry name" value="TWO-COMPONENT RESPONSE REGULATOR"/>
    <property type="match status" value="1"/>
</dbReference>
<keyword evidence="4" id="KW-0804">Transcription</keyword>
<dbReference type="EMBL" id="CP023699">
    <property type="protein sequence ID" value="QEU91883.1"/>
    <property type="molecule type" value="Genomic_DNA"/>
</dbReference>
<dbReference type="InterPro" id="IPR016032">
    <property type="entry name" value="Sig_transdc_resp-reg_C-effctor"/>
</dbReference>
<name>A0A5J6GA26_STRKN</name>
<evidence type="ECO:0000256" key="3">
    <source>
        <dbReference type="ARBA" id="ARBA00023125"/>
    </source>
</evidence>
<evidence type="ECO:0000313" key="9">
    <source>
        <dbReference type="Proteomes" id="UP000325529"/>
    </source>
</evidence>
<dbReference type="GO" id="GO:0000160">
    <property type="term" value="P:phosphorelay signal transduction system"/>
    <property type="evidence" value="ECO:0007669"/>
    <property type="project" value="InterPro"/>
</dbReference>
<dbReference type="PROSITE" id="PS00622">
    <property type="entry name" value="HTH_LUXR_1"/>
    <property type="match status" value="1"/>
</dbReference>
<proteinExistence type="predicted"/>
<dbReference type="PROSITE" id="PS50110">
    <property type="entry name" value="RESPONSE_REGULATORY"/>
    <property type="match status" value="1"/>
</dbReference>
<sequence>MVVDDQAVVRAGFAAIVDAEPDLDVVGEAEDGAAAVRLAGELAPDVVLMDIRMPGMDGLTATRLLTEGRGAQAPRVLVLTTFDQDAYVHDALRAGASGFLLKDALPEELLAGIRVVASGEAMLAPTVTRRLIAAFADTAPAPDPELLESLTPREREVLTLVAAGHTNAEIAEALGVTTGTVKSHVNALLGKLGLRDRVQATILAYDLGLARPRRTP</sequence>
<dbReference type="InterPro" id="IPR000792">
    <property type="entry name" value="Tscrpt_reg_LuxR_C"/>
</dbReference>
<dbReference type="Gene3D" id="3.40.50.2300">
    <property type="match status" value="1"/>
</dbReference>
<protein>
    <submittedName>
        <fullName evidence="8">DNA-binding response regulator</fullName>
    </submittedName>
</protein>
<feature type="domain" description="Response regulatory" evidence="7">
    <location>
        <begin position="1"/>
        <end position="117"/>
    </location>
</feature>
<dbReference type="RefSeq" id="WP_150493350.1">
    <property type="nucleotide sequence ID" value="NZ_CP023699.1"/>
</dbReference>
<keyword evidence="2" id="KW-0805">Transcription regulation</keyword>
<dbReference type="PANTHER" id="PTHR43214:SF24">
    <property type="entry name" value="TRANSCRIPTIONAL REGULATORY PROTEIN NARL-RELATED"/>
    <property type="match status" value="1"/>
</dbReference>
<keyword evidence="3 8" id="KW-0238">DNA-binding</keyword>
<dbReference type="SMART" id="SM00421">
    <property type="entry name" value="HTH_LUXR"/>
    <property type="match status" value="1"/>
</dbReference>
<dbReference type="InterPro" id="IPR058245">
    <property type="entry name" value="NreC/VraR/RcsB-like_REC"/>
</dbReference>
<feature type="modified residue" description="4-aspartylphosphate" evidence="5">
    <location>
        <position position="50"/>
    </location>
</feature>
<dbReference type="InterPro" id="IPR001789">
    <property type="entry name" value="Sig_transdc_resp-reg_receiver"/>
</dbReference>
<accession>A0A5J6GA26</accession>
<dbReference type="SMART" id="SM00448">
    <property type="entry name" value="REC"/>
    <property type="match status" value="1"/>
</dbReference>
<dbReference type="InterPro" id="IPR011006">
    <property type="entry name" value="CheY-like_superfamily"/>
</dbReference>
<reference evidence="8 9" key="1">
    <citation type="submission" date="2017-09" db="EMBL/GenBank/DDBJ databases">
        <authorList>
            <person name="Lee N."/>
            <person name="Cho B.-K."/>
        </authorList>
    </citation>
    <scope>NUCLEOTIDE SEQUENCE [LARGE SCALE GENOMIC DNA]</scope>
    <source>
        <strain evidence="8 9">ATCC 12853</strain>
    </source>
</reference>
<dbReference type="CDD" id="cd17535">
    <property type="entry name" value="REC_NarL-like"/>
    <property type="match status" value="1"/>
</dbReference>
<evidence type="ECO:0000259" key="7">
    <source>
        <dbReference type="PROSITE" id="PS50110"/>
    </source>
</evidence>
<dbReference type="SUPFAM" id="SSF46894">
    <property type="entry name" value="C-terminal effector domain of the bipartite response regulators"/>
    <property type="match status" value="1"/>
</dbReference>
<evidence type="ECO:0000256" key="4">
    <source>
        <dbReference type="ARBA" id="ARBA00023163"/>
    </source>
</evidence>
<dbReference type="Proteomes" id="UP000325529">
    <property type="component" value="Chromosome"/>
</dbReference>
<evidence type="ECO:0000259" key="6">
    <source>
        <dbReference type="PROSITE" id="PS50043"/>
    </source>
</evidence>
<dbReference type="Pfam" id="PF00196">
    <property type="entry name" value="GerE"/>
    <property type="match status" value="1"/>
</dbReference>
<evidence type="ECO:0000313" key="8">
    <source>
        <dbReference type="EMBL" id="QEU91883.1"/>
    </source>
</evidence>
<gene>
    <name evidence="8" type="ORF">CP970_14180</name>
</gene>
<dbReference type="SUPFAM" id="SSF52172">
    <property type="entry name" value="CheY-like"/>
    <property type="match status" value="1"/>
</dbReference>
<dbReference type="CDD" id="cd06170">
    <property type="entry name" value="LuxR_C_like"/>
    <property type="match status" value="1"/>
</dbReference>
<dbReference type="GO" id="GO:0006355">
    <property type="term" value="P:regulation of DNA-templated transcription"/>
    <property type="evidence" value="ECO:0007669"/>
    <property type="project" value="InterPro"/>
</dbReference>
<dbReference type="AlphaFoldDB" id="A0A5J6GA26"/>
<evidence type="ECO:0000256" key="1">
    <source>
        <dbReference type="ARBA" id="ARBA00022553"/>
    </source>
</evidence>
<keyword evidence="1 5" id="KW-0597">Phosphoprotein</keyword>
<keyword evidence="9" id="KW-1185">Reference proteome</keyword>
<dbReference type="InterPro" id="IPR039420">
    <property type="entry name" value="WalR-like"/>
</dbReference>
<dbReference type="Pfam" id="PF00072">
    <property type="entry name" value="Response_reg"/>
    <property type="match status" value="1"/>
</dbReference>
<dbReference type="GO" id="GO:0003677">
    <property type="term" value="F:DNA binding"/>
    <property type="evidence" value="ECO:0007669"/>
    <property type="project" value="UniProtKB-KW"/>
</dbReference>
<evidence type="ECO:0000256" key="5">
    <source>
        <dbReference type="PROSITE-ProRule" id="PRU00169"/>
    </source>
</evidence>
<dbReference type="KEGG" id="ska:CP970_14180"/>
<dbReference type="PROSITE" id="PS50043">
    <property type="entry name" value="HTH_LUXR_2"/>
    <property type="match status" value="1"/>
</dbReference>
<dbReference type="PRINTS" id="PR00038">
    <property type="entry name" value="HTHLUXR"/>
</dbReference>
<evidence type="ECO:0000256" key="2">
    <source>
        <dbReference type="ARBA" id="ARBA00023015"/>
    </source>
</evidence>
<feature type="domain" description="HTH luxR-type" evidence="6">
    <location>
        <begin position="143"/>
        <end position="208"/>
    </location>
</feature>
<organism evidence="8 9">
    <name type="scientific">Streptomyces kanamyceticus</name>
    <dbReference type="NCBI Taxonomy" id="1967"/>
    <lineage>
        <taxon>Bacteria</taxon>
        <taxon>Bacillati</taxon>
        <taxon>Actinomycetota</taxon>
        <taxon>Actinomycetes</taxon>
        <taxon>Kitasatosporales</taxon>
        <taxon>Streptomycetaceae</taxon>
        <taxon>Streptomyces</taxon>
    </lineage>
</organism>